<evidence type="ECO:0000313" key="1">
    <source>
        <dbReference type="EMBL" id="GAA4256681.1"/>
    </source>
</evidence>
<sequence length="45" mass="5068">MVVAGVLFAGALVALAFRWEEAFWVLFGLTIVWQLVSLERRSDAE</sequence>
<accession>A0ABP8DI76</accession>
<keyword evidence="2" id="KW-1185">Reference proteome</keyword>
<name>A0ABP8DI76_9ACTN</name>
<evidence type="ECO:0008006" key="3">
    <source>
        <dbReference type="Google" id="ProtNLM"/>
    </source>
</evidence>
<organism evidence="1 2">
    <name type="scientific">Dactylosporangium darangshiense</name>
    <dbReference type="NCBI Taxonomy" id="579108"/>
    <lineage>
        <taxon>Bacteria</taxon>
        <taxon>Bacillati</taxon>
        <taxon>Actinomycetota</taxon>
        <taxon>Actinomycetes</taxon>
        <taxon>Micromonosporales</taxon>
        <taxon>Micromonosporaceae</taxon>
        <taxon>Dactylosporangium</taxon>
    </lineage>
</organism>
<dbReference type="EMBL" id="BAABAT010000025">
    <property type="protein sequence ID" value="GAA4256681.1"/>
    <property type="molecule type" value="Genomic_DNA"/>
</dbReference>
<protein>
    <recommendedName>
        <fullName evidence="3">Integral membrane protein</fullName>
    </recommendedName>
</protein>
<comment type="caution">
    <text evidence="1">The sequence shown here is derived from an EMBL/GenBank/DDBJ whole genome shotgun (WGS) entry which is preliminary data.</text>
</comment>
<gene>
    <name evidence="1" type="ORF">GCM10022255_070470</name>
</gene>
<proteinExistence type="predicted"/>
<dbReference type="Proteomes" id="UP001500620">
    <property type="component" value="Unassembled WGS sequence"/>
</dbReference>
<dbReference type="RefSeq" id="WP_345133652.1">
    <property type="nucleotide sequence ID" value="NZ_BAABAT010000025.1"/>
</dbReference>
<reference evidence="2" key="1">
    <citation type="journal article" date="2019" name="Int. J. Syst. Evol. Microbiol.">
        <title>The Global Catalogue of Microorganisms (GCM) 10K type strain sequencing project: providing services to taxonomists for standard genome sequencing and annotation.</title>
        <authorList>
            <consortium name="The Broad Institute Genomics Platform"/>
            <consortium name="The Broad Institute Genome Sequencing Center for Infectious Disease"/>
            <person name="Wu L."/>
            <person name="Ma J."/>
        </authorList>
    </citation>
    <scope>NUCLEOTIDE SEQUENCE [LARGE SCALE GENOMIC DNA]</scope>
    <source>
        <strain evidence="2">JCM 17441</strain>
    </source>
</reference>
<evidence type="ECO:0000313" key="2">
    <source>
        <dbReference type="Proteomes" id="UP001500620"/>
    </source>
</evidence>